<name>A0AAD4T4C1_9MAGN</name>
<reference evidence="2" key="1">
    <citation type="submission" date="2022-04" db="EMBL/GenBank/DDBJ databases">
        <title>A functionally conserved STORR gene fusion in Papaver species that diverged 16.8 million years ago.</title>
        <authorList>
            <person name="Catania T."/>
        </authorList>
    </citation>
    <scope>NUCLEOTIDE SEQUENCE</scope>
    <source>
        <strain evidence="2">S-188037</strain>
    </source>
</reference>
<feature type="domain" description="Protein argonaute N-terminal" evidence="1">
    <location>
        <begin position="3"/>
        <end position="43"/>
    </location>
</feature>
<sequence length="50" mass="5661">RHRVFKVAIKYAARDDLHLLGMFLQGKQADAPQEALQVLNIVLRALPTFS</sequence>
<gene>
    <name evidence="2" type="ORF">MKW98_015858</name>
</gene>
<feature type="non-terminal residue" evidence="2">
    <location>
        <position position="50"/>
    </location>
</feature>
<organism evidence="2 3">
    <name type="scientific">Papaver atlanticum</name>
    <dbReference type="NCBI Taxonomy" id="357466"/>
    <lineage>
        <taxon>Eukaryota</taxon>
        <taxon>Viridiplantae</taxon>
        <taxon>Streptophyta</taxon>
        <taxon>Embryophyta</taxon>
        <taxon>Tracheophyta</taxon>
        <taxon>Spermatophyta</taxon>
        <taxon>Magnoliopsida</taxon>
        <taxon>Ranunculales</taxon>
        <taxon>Papaveraceae</taxon>
        <taxon>Papaveroideae</taxon>
        <taxon>Papaver</taxon>
    </lineage>
</organism>
<dbReference type="Proteomes" id="UP001202328">
    <property type="component" value="Unassembled WGS sequence"/>
</dbReference>
<protein>
    <recommendedName>
        <fullName evidence="1">Protein argonaute N-terminal domain-containing protein</fullName>
    </recommendedName>
</protein>
<evidence type="ECO:0000313" key="3">
    <source>
        <dbReference type="Proteomes" id="UP001202328"/>
    </source>
</evidence>
<dbReference type="Pfam" id="PF16486">
    <property type="entry name" value="ArgoN"/>
    <property type="match status" value="1"/>
</dbReference>
<dbReference type="AlphaFoldDB" id="A0AAD4T4C1"/>
<evidence type="ECO:0000313" key="2">
    <source>
        <dbReference type="EMBL" id="KAI3936099.1"/>
    </source>
</evidence>
<evidence type="ECO:0000259" key="1">
    <source>
        <dbReference type="Pfam" id="PF16486"/>
    </source>
</evidence>
<dbReference type="EMBL" id="JAJJMB010006117">
    <property type="protein sequence ID" value="KAI3936099.1"/>
    <property type="molecule type" value="Genomic_DNA"/>
</dbReference>
<proteinExistence type="predicted"/>
<accession>A0AAD4T4C1</accession>
<dbReference type="InterPro" id="IPR032474">
    <property type="entry name" value="Argonaute_N"/>
</dbReference>
<comment type="caution">
    <text evidence="2">The sequence shown here is derived from an EMBL/GenBank/DDBJ whole genome shotgun (WGS) entry which is preliminary data.</text>
</comment>
<keyword evidence="3" id="KW-1185">Reference proteome</keyword>